<feature type="coiled-coil region" evidence="1">
    <location>
        <begin position="10"/>
        <end position="73"/>
    </location>
</feature>
<feature type="compositionally biased region" description="Low complexity" evidence="2">
    <location>
        <begin position="172"/>
        <end position="182"/>
    </location>
</feature>
<accession>A0A1I4SR15</accession>
<protein>
    <submittedName>
        <fullName evidence="3">Uncharacterized protein</fullName>
    </submittedName>
</protein>
<organism evidence="3 4">
    <name type="scientific">Methanolobus profundi</name>
    <dbReference type="NCBI Taxonomy" id="487685"/>
    <lineage>
        <taxon>Archaea</taxon>
        <taxon>Methanobacteriati</taxon>
        <taxon>Methanobacteriota</taxon>
        <taxon>Stenosarchaea group</taxon>
        <taxon>Methanomicrobia</taxon>
        <taxon>Methanosarcinales</taxon>
        <taxon>Methanosarcinaceae</taxon>
        <taxon>Methanolobus</taxon>
    </lineage>
</organism>
<feature type="region of interest" description="Disordered" evidence="2">
    <location>
        <begin position="96"/>
        <end position="223"/>
    </location>
</feature>
<feature type="compositionally biased region" description="Low complexity" evidence="2">
    <location>
        <begin position="144"/>
        <end position="163"/>
    </location>
</feature>
<feature type="region of interest" description="Disordered" evidence="2">
    <location>
        <begin position="255"/>
        <end position="286"/>
    </location>
</feature>
<dbReference type="RefSeq" id="WP_091936443.1">
    <property type="nucleotide sequence ID" value="NZ_FOUJ01000004.1"/>
</dbReference>
<dbReference type="EMBL" id="FOUJ01000004">
    <property type="protein sequence ID" value="SFM66861.1"/>
    <property type="molecule type" value="Genomic_DNA"/>
</dbReference>
<dbReference type="Proteomes" id="UP000198535">
    <property type="component" value="Unassembled WGS sequence"/>
</dbReference>
<gene>
    <name evidence="3" type="ORF">SAMN04488696_1967</name>
</gene>
<name>A0A1I4SR15_9EURY</name>
<dbReference type="STRING" id="487685.SAMN04488696_1967"/>
<sequence>MNTENRDFVIERLERQLKEKESEIDDIKTNLRESILREIRSDLKNDLDFHNRIVQLERKVQSLSSNLNGIMDELLDQKSMLRALKESSVPKAPVVEKVVEKRQSAEPPVKEAPEPEPTPVPVAIPKLYRPETKPVAPFTSQTESASVPPSPVASSAVPNARPVPKGPIPTARPVSSRVSVRSDGQDPEERSSIAPSSNVRFNVREVPSVKQPEMPEPEHRSEYIIAETDDERQLRLAGNTRRQTESCNYIVAEEDTPSSCNDEDSEYETVEAREDEDAVVVTTRRK</sequence>
<dbReference type="AlphaFoldDB" id="A0A1I4SR15"/>
<keyword evidence="4" id="KW-1185">Reference proteome</keyword>
<reference evidence="4" key="1">
    <citation type="submission" date="2016-10" db="EMBL/GenBank/DDBJ databases">
        <authorList>
            <person name="Varghese N."/>
            <person name="Submissions S."/>
        </authorList>
    </citation>
    <scope>NUCLEOTIDE SEQUENCE [LARGE SCALE GENOMIC DNA]</scope>
    <source>
        <strain evidence="4">Mob M</strain>
    </source>
</reference>
<feature type="compositionally biased region" description="Acidic residues" evidence="2">
    <location>
        <begin position="255"/>
        <end position="278"/>
    </location>
</feature>
<proteinExistence type="predicted"/>
<feature type="compositionally biased region" description="Basic and acidic residues" evidence="2">
    <location>
        <begin position="97"/>
        <end position="113"/>
    </location>
</feature>
<evidence type="ECO:0000256" key="1">
    <source>
        <dbReference type="SAM" id="Coils"/>
    </source>
</evidence>
<evidence type="ECO:0000256" key="2">
    <source>
        <dbReference type="SAM" id="MobiDB-lite"/>
    </source>
</evidence>
<evidence type="ECO:0000313" key="3">
    <source>
        <dbReference type="EMBL" id="SFM66861.1"/>
    </source>
</evidence>
<keyword evidence="1" id="KW-0175">Coiled coil</keyword>
<evidence type="ECO:0000313" key="4">
    <source>
        <dbReference type="Proteomes" id="UP000198535"/>
    </source>
</evidence>
<dbReference type="OrthoDB" id="121724at2157"/>